<dbReference type="RefSeq" id="WP_127053445.1">
    <property type="nucleotide sequence ID" value="NZ_RSCM01000004.1"/>
</dbReference>
<dbReference type="Proteomes" id="UP000276103">
    <property type="component" value="Unassembled WGS sequence"/>
</dbReference>
<dbReference type="PROSITE" id="PS00893">
    <property type="entry name" value="NUDIX_BOX"/>
    <property type="match status" value="1"/>
</dbReference>
<reference evidence="5 6" key="1">
    <citation type="journal article" date="2019" name="Genome Biol. Evol.">
        <title>Day and night: Metabolic profiles and evolutionary relationships of six axenic non-marine cyanobacteria.</title>
        <authorList>
            <person name="Will S.E."/>
            <person name="Henke P."/>
            <person name="Boedeker C."/>
            <person name="Huang S."/>
            <person name="Brinkmann H."/>
            <person name="Rohde M."/>
            <person name="Jarek M."/>
            <person name="Friedl T."/>
            <person name="Seufert S."/>
            <person name="Schumacher M."/>
            <person name="Overmann J."/>
            <person name="Neumann-Schaal M."/>
            <person name="Petersen J."/>
        </authorList>
    </citation>
    <scope>NUCLEOTIDE SEQUENCE [LARGE SCALE GENOMIC DNA]</scope>
    <source>
        <strain evidence="5 6">SAG 1403-4b</strain>
    </source>
</reference>
<dbReference type="InterPro" id="IPR020476">
    <property type="entry name" value="Nudix_hydrolase"/>
</dbReference>
<dbReference type="InterPro" id="IPR000086">
    <property type="entry name" value="NUDIX_hydrolase_dom"/>
</dbReference>
<evidence type="ECO:0000256" key="1">
    <source>
        <dbReference type="ARBA" id="ARBA00005582"/>
    </source>
</evidence>
<dbReference type="AlphaFoldDB" id="A0A3S1ABS6"/>
<feature type="domain" description="Nudix hydrolase" evidence="4">
    <location>
        <begin position="31"/>
        <end position="157"/>
    </location>
</feature>
<name>A0A3S1ABS6_ANAVA</name>
<comment type="similarity">
    <text evidence="1 3">Belongs to the Nudix hydrolase family.</text>
</comment>
<accession>A0A3S1ABS6</accession>
<dbReference type="OrthoDB" id="9787476at2"/>
<evidence type="ECO:0000259" key="4">
    <source>
        <dbReference type="PROSITE" id="PS51462"/>
    </source>
</evidence>
<dbReference type="CDD" id="cd02883">
    <property type="entry name" value="NUDIX_Hydrolase"/>
    <property type="match status" value="1"/>
</dbReference>
<sequence length="164" mass="18378">MKILDFFTPVIKSTRSLWHVGQTVLGIIFRHPITGTSIIPILPDGRIVLIRRSDDGCWSLPGGMVDWGEDIPNAVKRELMEETGLELVKIRRLVGVYSAPDRDPRIHSICVVVEAEVQGIMQVKDTLEVLEIQAFPSTSLPQPQMSHDHSRQLQDYLNGLTTLA</sequence>
<evidence type="ECO:0000313" key="5">
    <source>
        <dbReference type="EMBL" id="RUS97722.1"/>
    </source>
</evidence>
<dbReference type="InterPro" id="IPR020084">
    <property type="entry name" value="NUDIX_hydrolase_CS"/>
</dbReference>
<dbReference type="InterPro" id="IPR015797">
    <property type="entry name" value="NUDIX_hydrolase-like_dom_sf"/>
</dbReference>
<keyword evidence="6" id="KW-1185">Reference proteome</keyword>
<dbReference type="PANTHER" id="PTHR43736:SF1">
    <property type="entry name" value="DIHYDRONEOPTERIN TRIPHOSPHATE DIPHOSPHATASE"/>
    <property type="match status" value="1"/>
</dbReference>
<dbReference type="GO" id="GO:0016787">
    <property type="term" value="F:hydrolase activity"/>
    <property type="evidence" value="ECO:0007669"/>
    <property type="project" value="UniProtKB-KW"/>
</dbReference>
<protein>
    <submittedName>
        <fullName evidence="5">DNA mismatch repair protein MutT</fullName>
    </submittedName>
</protein>
<comment type="caution">
    <text evidence="5">The sequence shown here is derived from an EMBL/GenBank/DDBJ whole genome shotgun (WGS) entry which is preliminary data.</text>
</comment>
<dbReference type="EMBL" id="RSCM01000004">
    <property type="protein sequence ID" value="RUS97722.1"/>
    <property type="molecule type" value="Genomic_DNA"/>
</dbReference>
<keyword evidence="2 3" id="KW-0378">Hydrolase</keyword>
<organism evidence="5 6">
    <name type="scientific">Trichormus variabilis SAG 1403-4b</name>
    <dbReference type="NCBI Taxonomy" id="447716"/>
    <lineage>
        <taxon>Bacteria</taxon>
        <taxon>Bacillati</taxon>
        <taxon>Cyanobacteriota</taxon>
        <taxon>Cyanophyceae</taxon>
        <taxon>Nostocales</taxon>
        <taxon>Nostocaceae</taxon>
        <taxon>Trichormus</taxon>
    </lineage>
</organism>
<evidence type="ECO:0000256" key="2">
    <source>
        <dbReference type="ARBA" id="ARBA00022801"/>
    </source>
</evidence>
<dbReference type="PROSITE" id="PS51462">
    <property type="entry name" value="NUDIX"/>
    <property type="match status" value="1"/>
</dbReference>
<dbReference type="PANTHER" id="PTHR43736">
    <property type="entry name" value="ADP-RIBOSE PYROPHOSPHATASE"/>
    <property type="match status" value="1"/>
</dbReference>
<dbReference type="PRINTS" id="PR00502">
    <property type="entry name" value="NUDIXFAMILY"/>
</dbReference>
<dbReference type="SUPFAM" id="SSF55811">
    <property type="entry name" value="Nudix"/>
    <property type="match status" value="1"/>
</dbReference>
<evidence type="ECO:0000313" key="6">
    <source>
        <dbReference type="Proteomes" id="UP000276103"/>
    </source>
</evidence>
<evidence type="ECO:0000256" key="3">
    <source>
        <dbReference type="RuleBase" id="RU003476"/>
    </source>
</evidence>
<gene>
    <name evidence="5" type="ORF">DSM107003_15970</name>
</gene>
<dbReference type="Pfam" id="PF00293">
    <property type="entry name" value="NUDIX"/>
    <property type="match status" value="1"/>
</dbReference>
<dbReference type="Gene3D" id="3.90.79.10">
    <property type="entry name" value="Nucleoside Triphosphate Pyrophosphohydrolase"/>
    <property type="match status" value="1"/>
</dbReference>
<proteinExistence type="inferred from homology"/>